<protein>
    <submittedName>
        <fullName evidence="7">Transcriptional regulator, TetR family</fullName>
    </submittedName>
</protein>
<evidence type="ECO:0000256" key="3">
    <source>
        <dbReference type="ARBA" id="ARBA00023163"/>
    </source>
</evidence>
<dbReference type="InterPro" id="IPR041478">
    <property type="entry name" value="TetR_C_27"/>
</dbReference>
<evidence type="ECO:0000256" key="4">
    <source>
        <dbReference type="PROSITE-ProRule" id="PRU00335"/>
    </source>
</evidence>
<dbReference type="PANTHER" id="PTHR30055">
    <property type="entry name" value="HTH-TYPE TRANSCRIPTIONAL REGULATOR RUTR"/>
    <property type="match status" value="1"/>
</dbReference>
<dbReference type="Proteomes" id="UP000189935">
    <property type="component" value="Chromosome I"/>
</dbReference>
<dbReference type="GO" id="GO:0003700">
    <property type="term" value="F:DNA-binding transcription factor activity"/>
    <property type="evidence" value="ECO:0007669"/>
    <property type="project" value="TreeGrafter"/>
</dbReference>
<evidence type="ECO:0000256" key="5">
    <source>
        <dbReference type="SAM" id="MobiDB-lite"/>
    </source>
</evidence>
<dbReference type="InterPro" id="IPR050109">
    <property type="entry name" value="HTH-type_TetR-like_transc_reg"/>
</dbReference>
<evidence type="ECO:0000313" key="8">
    <source>
        <dbReference type="Proteomes" id="UP000189935"/>
    </source>
</evidence>
<sequence length="234" mass="25683">MSSRHLASAICPVPPAQGTTGKSGAGPRLYSAMRSVPEDKPTRILRETERLLRIYGHSKLTVADVADGCGFSAANVYRYFSSRRAILDALASHYLCEAERTALACTIRNSDSARDRLSRFLTGLNTALTAFSDFEPRVSELLADATTEQWPCYSHYEARLVRNIAKILTDASISGEFRLLSEPEQEARRVKAAACALVEPDVILLCRDRYDVSTREALSRLIAAALSNRSLSPG</sequence>
<dbReference type="AlphaFoldDB" id="A0A1M6SQ96"/>
<evidence type="ECO:0000256" key="2">
    <source>
        <dbReference type="ARBA" id="ARBA00023125"/>
    </source>
</evidence>
<evidence type="ECO:0000313" key="7">
    <source>
        <dbReference type="EMBL" id="SHK46911.1"/>
    </source>
</evidence>
<dbReference type="InterPro" id="IPR001647">
    <property type="entry name" value="HTH_TetR"/>
</dbReference>
<evidence type="ECO:0000256" key="1">
    <source>
        <dbReference type="ARBA" id="ARBA00023015"/>
    </source>
</evidence>
<dbReference type="GO" id="GO:0000976">
    <property type="term" value="F:transcription cis-regulatory region binding"/>
    <property type="evidence" value="ECO:0007669"/>
    <property type="project" value="TreeGrafter"/>
</dbReference>
<feature type="region of interest" description="Disordered" evidence="5">
    <location>
        <begin position="1"/>
        <end position="28"/>
    </location>
</feature>
<accession>A0A1M6SQ96</accession>
<dbReference type="Pfam" id="PF17935">
    <property type="entry name" value="TetR_C_27"/>
    <property type="match status" value="1"/>
</dbReference>
<dbReference type="SUPFAM" id="SSF46689">
    <property type="entry name" value="Homeodomain-like"/>
    <property type="match status" value="1"/>
</dbReference>
<dbReference type="EMBL" id="LT670844">
    <property type="protein sequence ID" value="SHK46911.1"/>
    <property type="molecule type" value="Genomic_DNA"/>
</dbReference>
<gene>
    <name evidence="7" type="ORF">SAMN05444159_3331</name>
</gene>
<evidence type="ECO:0000259" key="6">
    <source>
        <dbReference type="PROSITE" id="PS50977"/>
    </source>
</evidence>
<dbReference type="PROSITE" id="PS50977">
    <property type="entry name" value="HTH_TETR_2"/>
    <property type="match status" value="1"/>
</dbReference>
<proteinExistence type="predicted"/>
<reference evidence="7 8" key="1">
    <citation type="submission" date="2016-11" db="EMBL/GenBank/DDBJ databases">
        <authorList>
            <person name="Jaros S."/>
            <person name="Januszkiewicz K."/>
            <person name="Wedrychowicz H."/>
        </authorList>
    </citation>
    <scope>NUCLEOTIDE SEQUENCE [LARGE SCALE GENOMIC DNA]</scope>
    <source>
        <strain evidence="7 8">GAS499</strain>
    </source>
</reference>
<feature type="domain" description="HTH tetR-type" evidence="6">
    <location>
        <begin position="38"/>
        <end position="98"/>
    </location>
</feature>
<dbReference type="Pfam" id="PF00440">
    <property type="entry name" value="TetR_N"/>
    <property type="match status" value="1"/>
</dbReference>
<keyword evidence="2 4" id="KW-0238">DNA-binding</keyword>
<dbReference type="Gene3D" id="1.10.357.10">
    <property type="entry name" value="Tetracycline Repressor, domain 2"/>
    <property type="match status" value="1"/>
</dbReference>
<keyword evidence="1" id="KW-0805">Transcription regulation</keyword>
<name>A0A1M6SQ96_9BRAD</name>
<organism evidence="7 8">
    <name type="scientific">Bradyrhizobium lablabi</name>
    <dbReference type="NCBI Taxonomy" id="722472"/>
    <lineage>
        <taxon>Bacteria</taxon>
        <taxon>Pseudomonadati</taxon>
        <taxon>Pseudomonadota</taxon>
        <taxon>Alphaproteobacteria</taxon>
        <taxon>Hyphomicrobiales</taxon>
        <taxon>Nitrobacteraceae</taxon>
        <taxon>Bradyrhizobium</taxon>
    </lineage>
</organism>
<dbReference type="PANTHER" id="PTHR30055:SF151">
    <property type="entry name" value="TRANSCRIPTIONAL REGULATORY PROTEIN"/>
    <property type="match status" value="1"/>
</dbReference>
<keyword evidence="3" id="KW-0804">Transcription</keyword>
<feature type="DNA-binding region" description="H-T-H motif" evidence="4">
    <location>
        <begin position="61"/>
        <end position="80"/>
    </location>
</feature>
<dbReference type="InterPro" id="IPR009057">
    <property type="entry name" value="Homeodomain-like_sf"/>
</dbReference>